<protein>
    <submittedName>
        <fullName evidence="1">Uncharacterized protein</fullName>
    </submittedName>
</protein>
<sequence length="229" mass="26764">MRDHTIQNRLKRYLLDRLQLLKIEELDLPAQAKDEFDDIYHHSILPGEGKFISYKSDYPVYQFLNYLIENKNVLVHGSNNHMIDSFEPKESTLFNGRPIKAVFAASDGVWSLFFSVKNRRDYAGSLRNLCLTVPTKKGIRRYYYFSIINEEVEDIWTSGTIYILPKDQFNRGGIRDEWVCEQNVKPLAKLSVASTDFPFIEEIRTHAESESILKTILKALFFKRNNNSK</sequence>
<organism evidence="1 2">
    <name type="scientific">Alkalihalobacterium chitinilyticum</name>
    <dbReference type="NCBI Taxonomy" id="2980103"/>
    <lineage>
        <taxon>Bacteria</taxon>
        <taxon>Bacillati</taxon>
        <taxon>Bacillota</taxon>
        <taxon>Bacilli</taxon>
        <taxon>Bacillales</taxon>
        <taxon>Bacillaceae</taxon>
        <taxon>Alkalihalobacterium</taxon>
    </lineage>
</organism>
<dbReference type="EMBL" id="JAOTPO010000013">
    <property type="protein sequence ID" value="MDE5415086.1"/>
    <property type="molecule type" value="Genomic_DNA"/>
</dbReference>
<comment type="caution">
    <text evidence="1">The sequence shown here is derived from an EMBL/GenBank/DDBJ whole genome shotgun (WGS) entry which is preliminary data.</text>
</comment>
<evidence type="ECO:0000313" key="1">
    <source>
        <dbReference type="EMBL" id="MDE5415086.1"/>
    </source>
</evidence>
<dbReference type="Proteomes" id="UP001148125">
    <property type="component" value="Unassembled WGS sequence"/>
</dbReference>
<gene>
    <name evidence="1" type="ORF">N7Z68_17125</name>
</gene>
<accession>A0ABT5VI01</accession>
<evidence type="ECO:0000313" key="2">
    <source>
        <dbReference type="Proteomes" id="UP001148125"/>
    </source>
</evidence>
<name>A0ABT5VI01_9BACI</name>
<keyword evidence="2" id="KW-1185">Reference proteome</keyword>
<proteinExistence type="predicted"/>
<dbReference type="RefSeq" id="WP_275119695.1">
    <property type="nucleotide sequence ID" value="NZ_JAOTPO010000013.1"/>
</dbReference>
<reference evidence="1" key="1">
    <citation type="submission" date="2024-05" db="EMBL/GenBank/DDBJ databases">
        <title>Alkalihalobacillus sp. strain MEB203 novel alkaliphilic bacterium from Lonar Lake, India.</title>
        <authorList>
            <person name="Joshi A."/>
            <person name="Thite S."/>
            <person name="Mengade P."/>
        </authorList>
    </citation>
    <scope>NUCLEOTIDE SEQUENCE</scope>
    <source>
        <strain evidence="1">MEB 203</strain>
    </source>
</reference>